<protein>
    <submittedName>
        <fullName evidence="10">Uncharacterized protein</fullName>
    </submittedName>
</protein>
<dbReference type="PANTHER" id="PTHR24300">
    <property type="entry name" value="CYTOCHROME P450 508A4-RELATED"/>
    <property type="match status" value="1"/>
</dbReference>
<keyword evidence="8" id="KW-0503">Monooxygenase</keyword>
<evidence type="ECO:0000256" key="6">
    <source>
        <dbReference type="ARBA" id="ARBA00023136"/>
    </source>
</evidence>
<comment type="similarity">
    <text evidence="2 8">Belongs to the cytochrome P450 family.</text>
</comment>
<reference evidence="10" key="1">
    <citation type="submission" date="2022-08" db="UniProtKB">
        <authorList>
            <consortium name="EnsemblMetazoa"/>
        </authorList>
    </citation>
    <scope>IDENTIFICATION</scope>
    <source>
        <strain evidence="10">05x7-T-G4-1.051#20</strain>
    </source>
</reference>
<keyword evidence="3 7" id="KW-0479">Metal-binding</keyword>
<dbReference type="EnsemblMetazoa" id="G16254.3">
    <property type="protein sequence ID" value="G16254.3:cds"/>
    <property type="gene ID" value="G16254"/>
</dbReference>
<dbReference type="SUPFAM" id="SSF48264">
    <property type="entry name" value="Cytochrome P450"/>
    <property type="match status" value="1"/>
</dbReference>
<dbReference type="GO" id="GO:0020037">
    <property type="term" value="F:heme binding"/>
    <property type="evidence" value="ECO:0007669"/>
    <property type="project" value="InterPro"/>
</dbReference>
<feature type="signal peptide" evidence="9">
    <location>
        <begin position="1"/>
        <end position="20"/>
    </location>
</feature>
<organism evidence="10 11">
    <name type="scientific">Magallana gigas</name>
    <name type="common">Pacific oyster</name>
    <name type="synonym">Crassostrea gigas</name>
    <dbReference type="NCBI Taxonomy" id="29159"/>
    <lineage>
        <taxon>Eukaryota</taxon>
        <taxon>Metazoa</taxon>
        <taxon>Spiralia</taxon>
        <taxon>Lophotrochozoa</taxon>
        <taxon>Mollusca</taxon>
        <taxon>Bivalvia</taxon>
        <taxon>Autobranchia</taxon>
        <taxon>Pteriomorphia</taxon>
        <taxon>Ostreida</taxon>
        <taxon>Ostreoidea</taxon>
        <taxon>Ostreidae</taxon>
        <taxon>Magallana</taxon>
    </lineage>
</organism>
<dbReference type="InterPro" id="IPR036396">
    <property type="entry name" value="Cyt_P450_sf"/>
</dbReference>
<dbReference type="GO" id="GO:0016712">
    <property type="term" value="F:oxidoreductase activity, acting on paired donors, with incorporation or reduction of molecular oxygen, reduced flavin or flavoprotein as one donor, and incorporation of one atom of oxygen"/>
    <property type="evidence" value="ECO:0007669"/>
    <property type="project" value="InterPro"/>
</dbReference>
<dbReference type="Gene3D" id="1.10.630.10">
    <property type="entry name" value="Cytochrome P450"/>
    <property type="match status" value="1"/>
</dbReference>
<dbReference type="InterPro" id="IPR001128">
    <property type="entry name" value="Cyt_P450"/>
</dbReference>
<dbReference type="AlphaFoldDB" id="A0A8W8IX85"/>
<dbReference type="GO" id="GO:0006805">
    <property type="term" value="P:xenobiotic metabolic process"/>
    <property type="evidence" value="ECO:0007669"/>
    <property type="project" value="TreeGrafter"/>
</dbReference>
<dbReference type="PRINTS" id="PR00385">
    <property type="entry name" value="P450"/>
</dbReference>
<dbReference type="GO" id="GO:0005737">
    <property type="term" value="C:cytoplasm"/>
    <property type="evidence" value="ECO:0007669"/>
    <property type="project" value="TreeGrafter"/>
</dbReference>
<dbReference type="InterPro" id="IPR008069">
    <property type="entry name" value="Cyt_P450_E_grp-I_CYP2D-like"/>
</dbReference>
<evidence type="ECO:0000256" key="8">
    <source>
        <dbReference type="RuleBase" id="RU000461"/>
    </source>
</evidence>
<evidence type="ECO:0000313" key="10">
    <source>
        <dbReference type="EnsemblMetazoa" id="G16254.3:cds"/>
    </source>
</evidence>
<evidence type="ECO:0000256" key="9">
    <source>
        <dbReference type="SAM" id="SignalP"/>
    </source>
</evidence>
<dbReference type="InterPro" id="IPR017972">
    <property type="entry name" value="Cyt_P450_CS"/>
</dbReference>
<keyword evidence="6" id="KW-0472">Membrane</keyword>
<accession>A0A8W8IX85</accession>
<keyword evidence="4 8" id="KW-0560">Oxidoreductase</keyword>
<comment type="cofactor">
    <cofactor evidence="7">
        <name>heme</name>
        <dbReference type="ChEBI" id="CHEBI:30413"/>
    </cofactor>
</comment>
<dbReference type="EnsemblMetazoa" id="G16254.2">
    <property type="protein sequence ID" value="G16254.2:cds"/>
    <property type="gene ID" value="G16254"/>
</dbReference>
<name>A0A8W8IX85_MAGGI</name>
<feature type="binding site" description="axial binding residue" evidence="7">
    <location>
        <position position="428"/>
    </location>
    <ligand>
        <name>heme</name>
        <dbReference type="ChEBI" id="CHEBI:30413"/>
    </ligand>
    <ligandPart>
        <name>Fe</name>
        <dbReference type="ChEBI" id="CHEBI:18248"/>
    </ligandPart>
</feature>
<evidence type="ECO:0000256" key="2">
    <source>
        <dbReference type="ARBA" id="ARBA00010617"/>
    </source>
</evidence>
<evidence type="ECO:0000313" key="11">
    <source>
        <dbReference type="Proteomes" id="UP000005408"/>
    </source>
</evidence>
<proteinExistence type="inferred from homology"/>
<dbReference type="Pfam" id="PF00067">
    <property type="entry name" value="p450"/>
    <property type="match status" value="1"/>
</dbReference>
<dbReference type="GO" id="GO:0008395">
    <property type="term" value="F:steroid hydroxylase activity"/>
    <property type="evidence" value="ECO:0007669"/>
    <property type="project" value="TreeGrafter"/>
</dbReference>
<dbReference type="PRINTS" id="PR01686">
    <property type="entry name" value="EP450ICYP2D"/>
</dbReference>
<dbReference type="FunFam" id="1.10.630.10:FF:000004">
    <property type="entry name" value="cytochrome P450 2D15 isoform X1"/>
    <property type="match status" value="1"/>
</dbReference>
<feature type="chain" id="PRO_5042430924" evidence="9">
    <location>
        <begin position="21"/>
        <end position="482"/>
    </location>
</feature>
<keyword evidence="5 7" id="KW-0408">Iron</keyword>
<keyword evidence="11" id="KW-1185">Reference proteome</keyword>
<dbReference type="GO" id="GO:0016020">
    <property type="term" value="C:membrane"/>
    <property type="evidence" value="ECO:0007669"/>
    <property type="project" value="UniProtKB-SubCell"/>
</dbReference>
<dbReference type="EnsemblMetazoa" id="G16254.1">
    <property type="protein sequence ID" value="G16254.1:cds"/>
    <property type="gene ID" value="G16254"/>
</dbReference>
<dbReference type="OrthoDB" id="2789670at2759"/>
<evidence type="ECO:0000256" key="7">
    <source>
        <dbReference type="PIRSR" id="PIRSR602401-1"/>
    </source>
</evidence>
<dbReference type="GO" id="GO:0005506">
    <property type="term" value="F:iron ion binding"/>
    <property type="evidence" value="ECO:0007669"/>
    <property type="project" value="InterPro"/>
</dbReference>
<evidence type="ECO:0000256" key="5">
    <source>
        <dbReference type="ARBA" id="ARBA00023004"/>
    </source>
</evidence>
<sequence length="482" mass="55373">MWVTVAVVVVLIALIWRYTGRPKGLPPGPTCYPIIGNVGLVKPSEAVKAHRKLRKKYGDIYTIMTFHKPMIAVHGYDNIRELLVKHGDIFSDRPLTIVNGVFNKGKGLVWSSGPLWKEQRTFALTTMRKFGFGKRSLQGQIMEEVDCLMDELEKYENKPFDIQNILNTSVSNVICSLLFGNRFEYDDTKFKRLIDLLNKLFTTGSGSSPEFIFPILRHLPMSRFAKVQKLFADIDGFTSEIIEEHRRNFNANNINDFIDGFLLQQNETEENSTFTDEQLKISVREFFAAGTETTSTTLRWSLLFLIHHPEWQQKLRDDIDAVIGQSQPTMEHKEQLPLVEAFILEVQRHANLFPLGLPHAPKEDFNYKGYHLPKGTFMFFVLDSVMTDPEIFPEPTKFKPERFLDNGGTCNGEQKEKLIPFSTGRRLCLGDSLAKMELFLFLTRFLQKFKIKPENPECMPSLEGKMGITTMPTSFNIVLIKR</sequence>
<dbReference type="PRINTS" id="PR00463">
    <property type="entry name" value="EP450I"/>
</dbReference>
<dbReference type="Proteomes" id="UP000005408">
    <property type="component" value="Unassembled WGS sequence"/>
</dbReference>
<keyword evidence="9" id="KW-0732">Signal</keyword>
<dbReference type="GO" id="GO:0006082">
    <property type="term" value="P:organic acid metabolic process"/>
    <property type="evidence" value="ECO:0007669"/>
    <property type="project" value="TreeGrafter"/>
</dbReference>
<evidence type="ECO:0000256" key="1">
    <source>
        <dbReference type="ARBA" id="ARBA00004370"/>
    </source>
</evidence>
<dbReference type="PANTHER" id="PTHR24300:SF403">
    <property type="entry name" value="CYTOCHROME P450 306A1"/>
    <property type="match status" value="1"/>
</dbReference>
<evidence type="ECO:0000256" key="4">
    <source>
        <dbReference type="ARBA" id="ARBA00023002"/>
    </source>
</evidence>
<comment type="subcellular location">
    <subcellularLocation>
        <location evidence="1">Membrane</location>
    </subcellularLocation>
</comment>
<dbReference type="InterPro" id="IPR050182">
    <property type="entry name" value="Cytochrome_P450_fam2"/>
</dbReference>
<keyword evidence="7 8" id="KW-0349">Heme</keyword>
<dbReference type="InterPro" id="IPR002401">
    <property type="entry name" value="Cyt_P450_E_grp-I"/>
</dbReference>
<dbReference type="PROSITE" id="PS00086">
    <property type="entry name" value="CYTOCHROME_P450"/>
    <property type="match status" value="1"/>
</dbReference>
<dbReference type="OMA" id="WTAIRID"/>
<evidence type="ECO:0000256" key="3">
    <source>
        <dbReference type="ARBA" id="ARBA00022723"/>
    </source>
</evidence>